<comment type="caution">
    <text evidence="3">The sequence shown here is derived from an EMBL/GenBank/DDBJ whole genome shotgun (WGS) entry which is preliminary data.</text>
</comment>
<dbReference type="Proteomes" id="UP000215405">
    <property type="component" value="Unassembled WGS sequence"/>
</dbReference>
<feature type="domain" description="XdhC- CoxI" evidence="1">
    <location>
        <begin position="10"/>
        <end position="68"/>
    </location>
</feature>
<gene>
    <name evidence="3" type="ORF">B7H23_10090</name>
</gene>
<dbReference type="Pfam" id="PF02625">
    <property type="entry name" value="XdhC_CoxI"/>
    <property type="match status" value="1"/>
</dbReference>
<organism evidence="3 4">
    <name type="scientific">Notoacmeibacter marinus</name>
    <dbReference type="NCBI Taxonomy" id="1876515"/>
    <lineage>
        <taxon>Bacteria</taxon>
        <taxon>Pseudomonadati</taxon>
        <taxon>Pseudomonadota</taxon>
        <taxon>Alphaproteobacteria</taxon>
        <taxon>Hyphomicrobiales</taxon>
        <taxon>Notoacmeibacteraceae</taxon>
        <taxon>Notoacmeibacter</taxon>
    </lineage>
</organism>
<dbReference type="NCBIfam" id="TIGR02964">
    <property type="entry name" value="xanthine_xdhC"/>
    <property type="match status" value="1"/>
</dbReference>
<feature type="domain" description="XdhC Rossmann" evidence="2">
    <location>
        <begin position="119"/>
        <end position="259"/>
    </location>
</feature>
<reference evidence="4" key="1">
    <citation type="journal article" date="2017" name="Int. J. Syst. Evol. Microbiol.">
        <title>Notoacmeibacter marinus gen. nov., sp. nov., isolated from the gut of a limpet and proposal of Notoacmeibacteraceae fam. nov. in the order Rhizobiales of the class Alphaproteobacteria.</title>
        <authorList>
            <person name="Huang Z."/>
            <person name="Guo F."/>
            <person name="Lai Q."/>
        </authorList>
    </citation>
    <scope>NUCLEOTIDE SEQUENCE [LARGE SCALE GENOMIC DNA]</scope>
    <source>
        <strain evidence="4">XMTR2A4</strain>
    </source>
</reference>
<dbReference type="InterPro" id="IPR014308">
    <property type="entry name" value="Xanthine_DH_XdhC"/>
</dbReference>
<dbReference type="PANTHER" id="PTHR30388">
    <property type="entry name" value="ALDEHYDE OXIDOREDUCTASE MOLYBDENUM COFACTOR ASSEMBLY PROTEIN"/>
    <property type="match status" value="1"/>
</dbReference>
<dbReference type="InterPro" id="IPR027051">
    <property type="entry name" value="XdhC_Rossmann_dom"/>
</dbReference>
<evidence type="ECO:0000313" key="4">
    <source>
        <dbReference type="Proteomes" id="UP000215405"/>
    </source>
</evidence>
<accession>A0A231UWX9</accession>
<evidence type="ECO:0000259" key="1">
    <source>
        <dbReference type="Pfam" id="PF02625"/>
    </source>
</evidence>
<evidence type="ECO:0000259" key="2">
    <source>
        <dbReference type="Pfam" id="PF13478"/>
    </source>
</evidence>
<name>A0A231UWX9_9HYPH</name>
<sequence>MRARDLDTLIASGMGAVLVSVADTKGSTPREAGALMIVTENSALGTIGGGALEFRAIDQARQMLSSGTADEQVMDLPLGPEIGQCCGGRVVLSLRTGDRAMLEDLREELTRRQSGQPIVLIFGGGHVGTALARALAPLPFRTRMIETRADVLPADLPVPHTVLAMPEQEVRTAPAGSAIIVLTHDHALDYLIVSEALRRNDLAYVGLIGSKTKRATFENRWRREGNAAEPMERLVCPIGGDAVKDKRPEVIAALAVAEIATALLDPAR</sequence>
<dbReference type="Gene3D" id="3.40.50.720">
    <property type="entry name" value="NAD(P)-binding Rossmann-like Domain"/>
    <property type="match status" value="1"/>
</dbReference>
<evidence type="ECO:0000313" key="3">
    <source>
        <dbReference type="EMBL" id="OXT00463.1"/>
    </source>
</evidence>
<dbReference type="InterPro" id="IPR003777">
    <property type="entry name" value="XdhC_CoxI"/>
</dbReference>
<dbReference type="AlphaFoldDB" id="A0A231UWX9"/>
<dbReference type="PANTHER" id="PTHR30388:SF6">
    <property type="entry name" value="XANTHINE DEHYDROGENASE SUBUNIT A-RELATED"/>
    <property type="match status" value="1"/>
</dbReference>
<dbReference type="EMBL" id="NBYO01000002">
    <property type="protein sequence ID" value="OXT00463.1"/>
    <property type="molecule type" value="Genomic_DNA"/>
</dbReference>
<keyword evidence="4" id="KW-1185">Reference proteome</keyword>
<dbReference type="Pfam" id="PF13478">
    <property type="entry name" value="XdhC_C"/>
    <property type="match status" value="1"/>
</dbReference>
<proteinExistence type="predicted"/>
<protein>
    <submittedName>
        <fullName evidence="3">Xanthine dehydrogenase accessory protein XdhC</fullName>
    </submittedName>
</protein>
<dbReference type="InterPro" id="IPR052698">
    <property type="entry name" value="MoCofactor_Util/Proc"/>
</dbReference>